<keyword evidence="4" id="KW-1133">Transmembrane helix</keyword>
<dbReference type="PANTHER" id="PTHR47537">
    <property type="entry name" value="CUBILIN"/>
    <property type="match status" value="1"/>
</dbReference>
<protein>
    <recommendedName>
        <fullName evidence="5">CUB domain-containing protein</fullName>
    </recommendedName>
</protein>
<dbReference type="SMART" id="SM00042">
    <property type="entry name" value="CUB"/>
    <property type="match status" value="5"/>
</dbReference>
<dbReference type="PROSITE" id="PS01180">
    <property type="entry name" value="CUB"/>
    <property type="match status" value="5"/>
</dbReference>
<evidence type="ECO:0000256" key="1">
    <source>
        <dbReference type="ARBA" id="ARBA00023157"/>
    </source>
</evidence>
<dbReference type="InterPro" id="IPR002172">
    <property type="entry name" value="LDrepeatLR_classA_rpt"/>
</dbReference>
<dbReference type="Gene3D" id="2.60.120.290">
    <property type="entry name" value="Spermadhesin, CUB domain"/>
    <property type="match status" value="5"/>
</dbReference>
<dbReference type="CDD" id="cd00041">
    <property type="entry name" value="CUB"/>
    <property type="match status" value="5"/>
</dbReference>
<dbReference type="InterPro" id="IPR053207">
    <property type="entry name" value="Non-NMDA_GluR_Accessory"/>
</dbReference>
<keyword evidence="1" id="KW-1015">Disulfide bond</keyword>
<gene>
    <name evidence="6" type="ORF">DSTB1V02_LOCUS6570</name>
</gene>
<keyword evidence="4" id="KW-0472">Membrane</keyword>
<accession>A0A7R9A3X1</accession>
<dbReference type="InterPro" id="IPR035914">
    <property type="entry name" value="Sperma_CUB_dom_sf"/>
</dbReference>
<dbReference type="EMBL" id="CAJPEV010001220">
    <property type="protein sequence ID" value="CAG0891432.1"/>
    <property type="molecule type" value="Genomic_DNA"/>
</dbReference>
<dbReference type="Pfam" id="PF00431">
    <property type="entry name" value="CUB"/>
    <property type="match status" value="4"/>
</dbReference>
<keyword evidence="4" id="KW-0812">Transmembrane</keyword>
<dbReference type="Gene3D" id="4.10.400.10">
    <property type="entry name" value="Low-density Lipoprotein Receptor"/>
    <property type="match status" value="1"/>
</dbReference>
<evidence type="ECO:0000256" key="2">
    <source>
        <dbReference type="PROSITE-ProRule" id="PRU00059"/>
    </source>
</evidence>
<dbReference type="InterPro" id="IPR000859">
    <property type="entry name" value="CUB_dom"/>
</dbReference>
<organism evidence="6">
    <name type="scientific">Darwinula stevensoni</name>
    <dbReference type="NCBI Taxonomy" id="69355"/>
    <lineage>
        <taxon>Eukaryota</taxon>
        <taxon>Metazoa</taxon>
        <taxon>Ecdysozoa</taxon>
        <taxon>Arthropoda</taxon>
        <taxon>Crustacea</taxon>
        <taxon>Oligostraca</taxon>
        <taxon>Ostracoda</taxon>
        <taxon>Podocopa</taxon>
        <taxon>Podocopida</taxon>
        <taxon>Darwinulocopina</taxon>
        <taxon>Darwinuloidea</taxon>
        <taxon>Darwinulidae</taxon>
        <taxon>Darwinula</taxon>
    </lineage>
</organism>
<dbReference type="OrthoDB" id="6022136at2759"/>
<comment type="caution">
    <text evidence="2">Lacks conserved residue(s) required for the propagation of feature annotation.</text>
</comment>
<evidence type="ECO:0000313" key="7">
    <source>
        <dbReference type="Proteomes" id="UP000677054"/>
    </source>
</evidence>
<feature type="domain" description="CUB" evidence="5">
    <location>
        <begin position="60"/>
        <end position="204"/>
    </location>
</feature>
<feature type="domain" description="CUB" evidence="5">
    <location>
        <begin position="630"/>
        <end position="746"/>
    </location>
</feature>
<dbReference type="AlphaFoldDB" id="A0A7R9A3X1"/>
<dbReference type="GO" id="GO:0005886">
    <property type="term" value="C:plasma membrane"/>
    <property type="evidence" value="ECO:0007669"/>
    <property type="project" value="TreeGrafter"/>
</dbReference>
<dbReference type="SUPFAM" id="SSF49854">
    <property type="entry name" value="Spermadhesin, CUB domain"/>
    <property type="match status" value="5"/>
</dbReference>
<evidence type="ECO:0000256" key="4">
    <source>
        <dbReference type="SAM" id="Phobius"/>
    </source>
</evidence>
<dbReference type="SMART" id="SM00192">
    <property type="entry name" value="LDLa"/>
    <property type="match status" value="1"/>
</dbReference>
<reference evidence="6" key="1">
    <citation type="submission" date="2020-11" db="EMBL/GenBank/DDBJ databases">
        <authorList>
            <person name="Tran Van P."/>
        </authorList>
    </citation>
    <scope>NUCLEOTIDE SEQUENCE</scope>
</reference>
<evidence type="ECO:0000259" key="5">
    <source>
        <dbReference type="PROSITE" id="PS01180"/>
    </source>
</evidence>
<dbReference type="InterPro" id="IPR036055">
    <property type="entry name" value="LDL_receptor-like_sf"/>
</dbReference>
<dbReference type="PANTHER" id="PTHR47537:SF6">
    <property type="entry name" value="CUB DOMAIN-CONTAINING PROTEIN"/>
    <property type="match status" value="1"/>
</dbReference>
<feature type="domain" description="CUB" evidence="5">
    <location>
        <begin position="361"/>
        <end position="483"/>
    </location>
</feature>
<proteinExistence type="predicted"/>
<name>A0A7R9A3X1_9CRUS</name>
<feature type="domain" description="CUB" evidence="5">
    <location>
        <begin position="220"/>
        <end position="339"/>
    </location>
</feature>
<evidence type="ECO:0000313" key="6">
    <source>
        <dbReference type="EMBL" id="CAD7246724.1"/>
    </source>
</evidence>
<feature type="region of interest" description="Disordered" evidence="3">
    <location>
        <begin position="1"/>
        <end position="28"/>
    </location>
</feature>
<feature type="domain" description="CUB" evidence="5">
    <location>
        <begin position="498"/>
        <end position="621"/>
    </location>
</feature>
<feature type="transmembrane region" description="Helical" evidence="4">
    <location>
        <begin position="795"/>
        <end position="817"/>
    </location>
</feature>
<sequence length="874" mass="97065">MRKRRKQGDILRKDGSVGTSGRGEDMAEDGQWRVEGTVLKCISFALVLSLSPVGSSIYGCDRVLRSGEMGTGEENGTVEGPSLLNPDLHAQHCIYTFVAGMNGRVQITFEAFNLRGQPPECTGEYIDLFAEVEDSYGTALAKGKGKVKGKGDGRDLIHSPLGGRYCGVIPPRTRISLYRPLVLAFFTTKNVTSPDIFRVRYQFINGSTYELGGRLPGRVCSFVLRANTQRSGKLLSPTYPGAYPKGLNCSYRFQGDKDQRIRLEFRDFDLFYGGPHCPFDYVRVYDGLETSAPLVGTYCGQRRNLVIYSSTENLLITLTTMERMADAQNRGFSGLYEFSEVIARLDFITQSGGEHIRGTQCDQKVLSGKETNGSVVSPNWPLPYMTNIICRYFIYGMQDSQNLERVRLEFKDFWMPDTDGKCSETSLKVYMRGQEETMEYDKPDHVLCGEKRPAGIVSEGPRMLLIFSSGQGKGFFKAAYRFETEYQIPGTAAPDGSCRFTYRSTSAMQGDFNSPRHPTNYPPNLLCTYLFLPGKDEQVRLIFDIFVVDPIITAFGKECRNDWLEVWNVYQDNTTRLVGRWCGKRAPGPIQSNVGAVALKVILNTDGDGVSSGFKARYVFEKLKPLFKDCGGNLSKVESGVITSPGWPGQYNAVAQTCTWYIHARPGHRLLLHFTTFHVEGDPQSRGCPGATVRVWESPSADPAEDCGENSTGLQFVSEANTLRLMFITADKAVGAQGFQAIWTEIKDDPHCDGFHCSKNGYCISDNLRCNGYENCGVGDKTDELNCVERREVNVLLLVGVGVGILGVLMLGVCICCHRKRKRRRGLGRGRRPDTLPIAASAVSPHRMRNICDHHSSSLTGLRYASQASNIDPV</sequence>
<dbReference type="CDD" id="cd00112">
    <property type="entry name" value="LDLa"/>
    <property type="match status" value="1"/>
</dbReference>
<dbReference type="EMBL" id="LR900737">
    <property type="protein sequence ID" value="CAD7246724.1"/>
    <property type="molecule type" value="Genomic_DNA"/>
</dbReference>
<keyword evidence="7" id="KW-1185">Reference proteome</keyword>
<dbReference type="Proteomes" id="UP000677054">
    <property type="component" value="Unassembled WGS sequence"/>
</dbReference>
<evidence type="ECO:0000256" key="3">
    <source>
        <dbReference type="SAM" id="MobiDB-lite"/>
    </source>
</evidence>